<dbReference type="AlphaFoldDB" id="A0A4R5YEA6"/>
<reference evidence="2 3" key="1">
    <citation type="submission" date="2019-03" db="EMBL/GenBank/DDBJ databases">
        <title>Genome Sequencing and Assembly of Various Microbes Isolated from Partially Reclaimed Soil and Acid Mine Drainage (AMD) Site.</title>
        <authorList>
            <person name="Steinbock B."/>
            <person name="Bechtold R."/>
            <person name="Sevigny J.L."/>
            <person name="Thomas D."/>
            <person name="Cuthill L.R."/>
            <person name="Aveiro Johannsen E.J."/>
            <person name="Thomas K."/>
            <person name="Ghosh A."/>
        </authorList>
    </citation>
    <scope>NUCLEOTIDE SEQUENCE [LARGE SCALE GENOMIC DNA]</scope>
    <source>
        <strain evidence="2 3">F-B2</strain>
    </source>
</reference>
<protein>
    <recommendedName>
        <fullName evidence="4">Lipoprotein</fullName>
    </recommendedName>
</protein>
<gene>
    <name evidence="2" type="ORF">E2R54_08345</name>
</gene>
<sequence length="173" mass="18004">MIARRTAALLAATVLAAALSACAPTASPTPSPTATGFASEEEAFAAAEATYRAYVDALNEVDLSDPATFEPVYALLSGEALDSEKRTLTQMHSDGWAVSGDTTLPAIFKGEGLGELVVCQNVSEVDVRDAEGTSQVAADRPDVFALEVRVAFDASSDTDARVAESQAVQDSRC</sequence>
<feature type="chain" id="PRO_5038466584" description="Lipoprotein" evidence="1">
    <location>
        <begin position="24"/>
        <end position="173"/>
    </location>
</feature>
<evidence type="ECO:0008006" key="4">
    <source>
        <dbReference type="Google" id="ProtNLM"/>
    </source>
</evidence>
<organism evidence="2 3">
    <name type="scientific">Microbacterium oleivorans</name>
    <dbReference type="NCBI Taxonomy" id="273677"/>
    <lineage>
        <taxon>Bacteria</taxon>
        <taxon>Bacillati</taxon>
        <taxon>Actinomycetota</taxon>
        <taxon>Actinomycetes</taxon>
        <taxon>Micrococcales</taxon>
        <taxon>Microbacteriaceae</taxon>
        <taxon>Microbacterium</taxon>
    </lineage>
</organism>
<dbReference type="Proteomes" id="UP000295633">
    <property type="component" value="Unassembled WGS sequence"/>
</dbReference>
<comment type="caution">
    <text evidence="2">The sequence shown here is derived from an EMBL/GenBank/DDBJ whole genome shotgun (WGS) entry which is preliminary data.</text>
</comment>
<feature type="signal peptide" evidence="1">
    <location>
        <begin position="1"/>
        <end position="23"/>
    </location>
</feature>
<dbReference type="EMBL" id="SMZX01000002">
    <property type="protein sequence ID" value="TDL43243.1"/>
    <property type="molecule type" value="Genomic_DNA"/>
</dbReference>
<proteinExistence type="predicted"/>
<evidence type="ECO:0000256" key="1">
    <source>
        <dbReference type="SAM" id="SignalP"/>
    </source>
</evidence>
<evidence type="ECO:0000313" key="2">
    <source>
        <dbReference type="EMBL" id="TDL43243.1"/>
    </source>
</evidence>
<keyword evidence="1" id="KW-0732">Signal</keyword>
<dbReference type="PROSITE" id="PS51257">
    <property type="entry name" value="PROKAR_LIPOPROTEIN"/>
    <property type="match status" value="1"/>
</dbReference>
<accession>A0A4R5YEA6</accession>
<name>A0A4R5YEA6_9MICO</name>
<evidence type="ECO:0000313" key="3">
    <source>
        <dbReference type="Proteomes" id="UP000295633"/>
    </source>
</evidence>